<dbReference type="Proteomes" id="UP000024635">
    <property type="component" value="Unassembled WGS sequence"/>
</dbReference>
<dbReference type="EMBL" id="JARK01000243">
    <property type="protein sequence ID" value="EYC39732.1"/>
    <property type="molecule type" value="Genomic_DNA"/>
</dbReference>
<reference evidence="3" key="1">
    <citation type="journal article" date="2015" name="Nat. Genet.">
        <title>The genome and transcriptome of the zoonotic hookworm Ancylostoma ceylanicum identify infection-specific gene families.</title>
        <authorList>
            <person name="Schwarz E.M."/>
            <person name="Hu Y."/>
            <person name="Antoshechkin I."/>
            <person name="Miller M.M."/>
            <person name="Sternberg P.W."/>
            <person name="Aroian R.V."/>
        </authorList>
    </citation>
    <scope>NUCLEOTIDE SEQUENCE</scope>
    <source>
        <strain evidence="3">HY135</strain>
    </source>
</reference>
<keyword evidence="3" id="KW-1185">Reference proteome</keyword>
<name>A0A016WKB8_9BILA</name>
<dbReference type="AlphaFoldDB" id="A0A016WKB8"/>
<comment type="caution">
    <text evidence="2">The sequence shown here is derived from an EMBL/GenBank/DDBJ whole genome shotgun (WGS) entry which is preliminary data.</text>
</comment>
<accession>A0A016WKB8</accession>
<feature type="chain" id="PRO_5001491901" evidence="1">
    <location>
        <begin position="23"/>
        <end position="112"/>
    </location>
</feature>
<organism evidence="2 3">
    <name type="scientific">Ancylostoma ceylanicum</name>
    <dbReference type="NCBI Taxonomy" id="53326"/>
    <lineage>
        <taxon>Eukaryota</taxon>
        <taxon>Metazoa</taxon>
        <taxon>Ecdysozoa</taxon>
        <taxon>Nematoda</taxon>
        <taxon>Chromadorea</taxon>
        <taxon>Rhabditida</taxon>
        <taxon>Rhabditina</taxon>
        <taxon>Rhabditomorpha</taxon>
        <taxon>Strongyloidea</taxon>
        <taxon>Ancylostomatidae</taxon>
        <taxon>Ancylostomatinae</taxon>
        <taxon>Ancylostoma</taxon>
    </lineage>
</organism>
<keyword evidence="1" id="KW-0732">Signal</keyword>
<evidence type="ECO:0000313" key="3">
    <source>
        <dbReference type="Proteomes" id="UP000024635"/>
    </source>
</evidence>
<protein>
    <submittedName>
        <fullName evidence="2">Uncharacterized protein</fullName>
    </submittedName>
</protein>
<gene>
    <name evidence="2" type="primary">Acey_s0643.g1065</name>
    <name evidence="2" type="ORF">Y032_0643g1065</name>
</gene>
<proteinExistence type="predicted"/>
<evidence type="ECO:0000313" key="2">
    <source>
        <dbReference type="EMBL" id="EYC39732.1"/>
    </source>
</evidence>
<evidence type="ECO:0000256" key="1">
    <source>
        <dbReference type="SAM" id="SignalP"/>
    </source>
</evidence>
<sequence length="112" mass="12469">MKCLPVFLVLIVVLDLTMSVEALNFSYCAGMSSVIKRLADAAKTLCNTACKVKNGVKRDKGGIPGERSSNNVTKGHFEQIANKLGKCKICVDDWDRARLDSLWSPQHWLRMI</sequence>
<feature type="signal peptide" evidence="1">
    <location>
        <begin position="1"/>
        <end position="22"/>
    </location>
</feature>